<feature type="compositionally biased region" description="Polar residues" evidence="1">
    <location>
        <begin position="98"/>
        <end position="108"/>
    </location>
</feature>
<gene>
    <name evidence="2" type="ORF">C8J48_1035</name>
</gene>
<evidence type="ECO:0000313" key="2">
    <source>
        <dbReference type="EMBL" id="PTM58452.1"/>
    </source>
</evidence>
<dbReference type="OrthoDB" id="2989830at2"/>
<evidence type="ECO:0000313" key="3">
    <source>
        <dbReference type="Proteomes" id="UP000241639"/>
    </source>
</evidence>
<comment type="caution">
    <text evidence="2">The sequence shown here is derived from an EMBL/GenBank/DDBJ whole genome shotgun (WGS) entry which is preliminary data.</text>
</comment>
<dbReference type="RefSeq" id="WP_107725258.1">
    <property type="nucleotide sequence ID" value="NZ_PZZP01000001.1"/>
</dbReference>
<sequence>MRKLDIQVDISEEYQMADKSQFHHELRSLLEKYFALNSIHIRKEVHTVEVAQVNIWQEETIKPAVSEPAISEPTVSESAISEIIETIEMEREPLVQVFDSTENETQLPKLQPKKTPEPDYY</sequence>
<dbReference type="EMBL" id="PZZP01000001">
    <property type="protein sequence ID" value="PTM58452.1"/>
    <property type="molecule type" value="Genomic_DNA"/>
</dbReference>
<dbReference type="Proteomes" id="UP000241639">
    <property type="component" value="Unassembled WGS sequence"/>
</dbReference>
<evidence type="ECO:0000256" key="1">
    <source>
        <dbReference type="SAM" id="MobiDB-lite"/>
    </source>
</evidence>
<accession>A0A2T4Z979</accession>
<proteinExistence type="predicted"/>
<name>A0A2T4Z979_9BACL</name>
<feature type="region of interest" description="Disordered" evidence="1">
    <location>
        <begin position="98"/>
        <end position="121"/>
    </location>
</feature>
<reference evidence="2 3" key="1">
    <citation type="submission" date="2018-04" db="EMBL/GenBank/DDBJ databases">
        <title>Genomic Encyclopedia of Archaeal and Bacterial Type Strains, Phase II (KMG-II): from individual species to whole genera.</title>
        <authorList>
            <person name="Goeker M."/>
        </authorList>
    </citation>
    <scope>NUCLEOTIDE SEQUENCE [LARGE SCALE GENOMIC DNA]</scope>
    <source>
        <strain evidence="2 3">DSM 45169</strain>
    </source>
</reference>
<dbReference type="AlphaFoldDB" id="A0A2T4Z979"/>
<protein>
    <submittedName>
        <fullName evidence="2">Uncharacterized protein</fullName>
    </submittedName>
</protein>
<keyword evidence="3" id="KW-1185">Reference proteome</keyword>
<organism evidence="2 3">
    <name type="scientific">Desmospora activa DSM 45169</name>
    <dbReference type="NCBI Taxonomy" id="1121389"/>
    <lineage>
        <taxon>Bacteria</taxon>
        <taxon>Bacillati</taxon>
        <taxon>Bacillota</taxon>
        <taxon>Bacilli</taxon>
        <taxon>Bacillales</taxon>
        <taxon>Thermoactinomycetaceae</taxon>
        <taxon>Desmospora</taxon>
    </lineage>
</organism>